<dbReference type="Proteomes" id="UP000243975">
    <property type="component" value="Unassembled WGS sequence"/>
</dbReference>
<evidence type="ECO:0000313" key="6">
    <source>
        <dbReference type="Proteomes" id="UP000243975"/>
    </source>
</evidence>
<evidence type="ECO:0000256" key="1">
    <source>
        <dbReference type="ARBA" id="ARBA00007109"/>
    </source>
</evidence>
<dbReference type="Pfam" id="PF14571">
    <property type="entry name" value="Di19_C"/>
    <property type="match status" value="1"/>
</dbReference>
<accession>A0A103XT94</accession>
<feature type="non-terminal residue" evidence="5">
    <location>
        <position position="1"/>
    </location>
</feature>
<comment type="caution">
    <text evidence="5">The sequence shown here is derived from an EMBL/GenBank/DDBJ whole genome shotgun (WGS) entry which is preliminary data.</text>
</comment>
<reference evidence="5 6" key="1">
    <citation type="journal article" date="2016" name="Sci. Rep.">
        <title>The genome sequence of the outbreeding globe artichoke constructed de novo incorporating a phase-aware low-pass sequencing strategy of F1 progeny.</title>
        <authorList>
            <person name="Scaglione D."/>
            <person name="Reyes-Chin-Wo S."/>
            <person name="Acquadro A."/>
            <person name="Froenicke L."/>
            <person name="Portis E."/>
            <person name="Beitel C."/>
            <person name="Tirone M."/>
            <person name="Mauro R."/>
            <person name="Lo Monaco A."/>
            <person name="Mauromicale G."/>
            <person name="Faccioli P."/>
            <person name="Cattivelli L."/>
            <person name="Rieseberg L."/>
            <person name="Michelmore R."/>
            <person name="Lanteri S."/>
        </authorList>
    </citation>
    <scope>NUCLEOTIDE SEQUENCE [LARGE SCALE GENOMIC DNA]</scope>
    <source>
        <strain evidence="5">2C</strain>
    </source>
</reference>
<dbReference type="Pfam" id="PF05605">
    <property type="entry name" value="zf-Di19"/>
    <property type="match status" value="1"/>
</dbReference>
<dbReference type="PANTHER" id="PTHR31875">
    <property type="entry name" value="PROTEIN DEHYDRATION-INDUCED 19"/>
    <property type="match status" value="1"/>
</dbReference>
<name>A0A103XT94_CYNCS</name>
<dbReference type="PANTHER" id="PTHR31875:SF36">
    <property type="entry name" value="PROTEIN DEHYDRATION-INDUCED 19 HOMOLOG 4-LIKE"/>
    <property type="match status" value="1"/>
</dbReference>
<feature type="domain" description="Di19 zinc-binding" evidence="3">
    <location>
        <begin position="41"/>
        <end position="93"/>
    </location>
</feature>
<evidence type="ECO:0000259" key="4">
    <source>
        <dbReference type="Pfam" id="PF14571"/>
    </source>
</evidence>
<evidence type="ECO:0000256" key="2">
    <source>
        <dbReference type="SAM" id="MobiDB-lite"/>
    </source>
</evidence>
<dbReference type="STRING" id="59895.A0A103XT94"/>
<sequence length="236" mass="26692">MDSDSWTRLSTSNSSSRRYQSRSEAFHLVEEFESDEEARPEFLCPFCAEDFDIVGLCCHIDEEHTVEAKNGICPVCVKRVGMDLISHITMQHASLLKISFIMYSSHFIIIASRISFVFNQQIDHVQQRKRRFHRGGGAISILKKELREQSLVGGSSSLVQPSNNVEPEPWLSSFISNTPSIALDQPPTTQPPAVANSKSFVDSTDKDLSQRSNQKQKLSDKDQEEKVRRSEFVQGL</sequence>
<proteinExistence type="inferred from homology"/>
<feature type="region of interest" description="Disordered" evidence="2">
    <location>
        <begin position="181"/>
        <end position="236"/>
    </location>
</feature>
<comment type="similarity">
    <text evidence="1">Belongs to the Di19 family.</text>
</comment>
<dbReference type="OMA" id="FIMYSSH"/>
<organism evidence="5 6">
    <name type="scientific">Cynara cardunculus var. scolymus</name>
    <name type="common">Globe artichoke</name>
    <name type="synonym">Cynara scolymus</name>
    <dbReference type="NCBI Taxonomy" id="59895"/>
    <lineage>
        <taxon>Eukaryota</taxon>
        <taxon>Viridiplantae</taxon>
        <taxon>Streptophyta</taxon>
        <taxon>Embryophyta</taxon>
        <taxon>Tracheophyta</taxon>
        <taxon>Spermatophyta</taxon>
        <taxon>Magnoliopsida</taxon>
        <taxon>eudicotyledons</taxon>
        <taxon>Gunneridae</taxon>
        <taxon>Pentapetalae</taxon>
        <taxon>asterids</taxon>
        <taxon>campanulids</taxon>
        <taxon>Asterales</taxon>
        <taxon>Asteraceae</taxon>
        <taxon>Carduoideae</taxon>
        <taxon>Cardueae</taxon>
        <taxon>Carduinae</taxon>
        <taxon>Cynara</taxon>
    </lineage>
</organism>
<feature type="compositionally biased region" description="Basic and acidic residues" evidence="2">
    <location>
        <begin position="217"/>
        <end position="236"/>
    </location>
</feature>
<dbReference type="InterPro" id="IPR027935">
    <property type="entry name" value="Di19_C"/>
</dbReference>
<dbReference type="EMBL" id="LEKV01004302">
    <property type="protein sequence ID" value="KVH96469.1"/>
    <property type="molecule type" value="Genomic_DNA"/>
</dbReference>
<evidence type="ECO:0000259" key="3">
    <source>
        <dbReference type="Pfam" id="PF05605"/>
    </source>
</evidence>
<dbReference type="InterPro" id="IPR008598">
    <property type="entry name" value="Di19_Zn-bd"/>
</dbReference>
<feature type="domain" description="Di19 C-terminal" evidence="4">
    <location>
        <begin position="139"/>
        <end position="236"/>
    </location>
</feature>
<dbReference type="Gramene" id="KVH96469">
    <property type="protein sequence ID" value="KVH96469"/>
    <property type="gene ID" value="Ccrd_001445"/>
</dbReference>
<evidence type="ECO:0000313" key="5">
    <source>
        <dbReference type="EMBL" id="KVH96469.1"/>
    </source>
</evidence>
<keyword evidence="6" id="KW-1185">Reference proteome</keyword>
<dbReference type="InterPro" id="IPR033347">
    <property type="entry name" value="Di19"/>
</dbReference>
<dbReference type="AlphaFoldDB" id="A0A103XT94"/>
<gene>
    <name evidence="5" type="ORF">Ccrd_001445</name>
</gene>
<protein>
    <submittedName>
        <fullName evidence="5">Drought induced 19/ RING finger protein 114</fullName>
    </submittedName>
</protein>